<dbReference type="OrthoDB" id="5651238at2"/>
<evidence type="ECO:0000313" key="1">
    <source>
        <dbReference type="EMBL" id="EHL30651.1"/>
    </source>
</evidence>
<dbReference type="EMBL" id="JH413828">
    <property type="protein sequence ID" value="EHL30651.1"/>
    <property type="molecule type" value="Genomic_DNA"/>
</dbReference>
<dbReference type="AlphaFoldDB" id="G9EQ76"/>
<dbReference type="eggNOG" id="ENOG5030YBN">
    <property type="taxonomic scope" value="Bacteria"/>
</dbReference>
<dbReference type="Proteomes" id="UP000002770">
    <property type="component" value="Unassembled WGS sequence"/>
</dbReference>
<name>G9EQ76_9GAMM</name>
<dbReference type="InParanoid" id="G9EQ76"/>
<organism evidence="1 2">
    <name type="scientific">Legionella drancourtii LLAP12</name>
    <dbReference type="NCBI Taxonomy" id="658187"/>
    <lineage>
        <taxon>Bacteria</taxon>
        <taxon>Pseudomonadati</taxon>
        <taxon>Pseudomonadota</taxon>
        <taxon>Gammaproteobacteria</taxon>
        <taxon>Legionellales</taxon>
        <taxon>Legionellaceae</taxon>
        <taxon>Legionella</taxon>
    </lineage>
</organism>
<proteinExistence type="predicted"/>
<keyword evidence="2" id="KW-1185">Reference proteome</keyword>
<dbReference type="STRING" id="658187.LDG_7422"/>
<dbReference type="RefSeq" id="WP_006871331.1">
    <property type="nucleotide sequence ID" value="NZ_JH413828.1"/>
</dbReference>
<protein>
    <submittedName>
        <fullName evidence="1">Putative MSHA biogenesis protein MshK (Pilus type IV)</fullName>
    </submittedName>
</protein>
<evidence type="ECO:0000313" key="2">
    <source>
        <dbReference type="Proteomes" id="UP000002770"/>
    </source>
</evidence>
<sequence>MTTKKQFIWFSFLILNLLFINVSKAEMHDPTKPLISSIIHQSTADEEDFNLQSILISPIRRLAMINNKLVGTGSTIEGARVLAIDKNHVVLFYAGHKKILYLFGGRLWKTH</sequence>
<gene>
    <name evidence="1" type="ORF">LDG_7422</name>
</gene>
<accession>G9EQ76</accession>
<reference evidence="1 2" key="1">
    <citation type="journal article" date="2011" name="BMC Genomics">
        <title>Insight into cross-talk between intra-amoebal pathogens.</title>
        <authorList>
            <person name="Gimenez G."/>
            <person name="Bertelli C."/>
            <person name="Moliner C."/>
            <person name="Robert C."/>
            <person name="Raoult D."/>
            <person name="Fournier P.E."/>
            <person name="Greub G."/>
        </authorList>
    </citation>
    <scope>NUCLEOTIDE SEQUENCE [LARGE SCALE GENOMIC DNA]</scope>
    <source>
        <strain evidence="1 2">LLAP12</strain>
    </source>
</reference>
<dbReference type="HOGENOM" id="CLU_2155166_0_0_6"/>